<dbReference type="Pfam" id="PF02446">
    <property type="entry name" value="Glyco_hydro_77"/>
    <property type="match status" value="1"/>
</dbReference>
<dbReference type="CAZy" id="GH77">
    <property type="family name" value="Glycoside Hydrolase Family 77"/>
</dbReference>
<reference evidence="11 12" key="1">
    <citation type="journal article" date="2010" name="Stand. Genomic Sci.">
        <title>Complete genome sequence of Aminobacterium colombiense type strain (ALA-1).</title>
        <authorList>
            <person name="Chertkov O."/>
            <person name="Sikorski J."/>
            <person name="Brambilla E."/>
            <person name="Lapidus A."/>
            <person name="Copeland A."/>
            <person name="Glavina Del Rio T."/>
            <person name="Nolan M."/>
            <person name="Lucas S."/>
            <person name="Tice H."/>
            <person name="Cheng J.F."/>
            <person name="Han C."/>
            <person name="Detter J.C."/>
            <person name="Bruce D."/>
            <person name="Tapia R."/>
            <person name="Goodwin L."/>
            <person name="Pitluck S."/>
            <person name="Liolios K."/>
            <person name="Ivanova N."/>
            <person name="Mavromatis K."/>
            <person name="Ovchinnikova G."/>
            <person name="Pati A."/>
            <person name="Chen A."/>
            <person name="Palaniappan K."/>
            <person name="Land M."/>
            <person name="Hauser L."/>
            <person name="Chang Y.J."/>
            <person name="Jeffries C.D."/>
            <person name="Spring S."/>
            <person name="Rohde M."/>
            <person name="Goker M."/>
            <person name="Bristow J."/>
            <person name="Eisen J.A."/>
            <person name="Markowitz V."/>
            <person name="Hugenholtz P."/>
            <person name="Kyrpides N.C."/>
            <person name="Klenk H.P."/>
        </authorList>
    </citation>
    <scope>NUCLEOTIDE SEQUENCE [LARGE SCALE GENOMIC DNA]</scope>
    <source>
        <strain evidence="12">DSM 12261 / ALA-1</strain>
    </source>
</reference>
<dbReference type="GO" id="GO:0004134">
    <property type="term" value="F:4-alpha-glucanotransferase activity"/>
    <property type="evidence" value="ECO:0007669"/>
    <property type="project" value="UniProtKB-EC"/>
</dbReference>
<keyword evidence="5 10" id="KW-0328">Glycosyltransferase</keyword>
<dbReference type="STRING" id="572547.Amico_0234"/>
<dbReference type="GO" id="GO:0005975">
    <property type="term" value="P:carbohydrate metabolic process"/>
    <property type="evidence" value="ECO:0007669"/>
    <property type="project" value="InterPro"/>
</dbReference>
<comment type="catalytic activity">
    <reaction evidence="1 10">
        <text>Transfers a segment of a (1-&gt;4)-alpha-D-glucan to a new position in an acceptor, which may be glucose or a (1-&gt;4)-alpha-D-glucan.</text>
        <dbReference type="EC" id="2.4.1.25"/>
    </reaction>
</comment>
<evidence type="ECO:0000256" key="7">
    <source>
        <dbReference type="ARBA" id="ARBA00023277"/>
    </source>
</evidence>
<dbReference type="InterPro" id="IPR017853">
    <property type="entry name" value="GH"/>
</dbReference>
<dbReference type="RefSeq" id="WP_013047646.1">
    <property type="nucleotide sequence ID" value="NC_014011.1"/>
</dbReference>
<evidence type="ECO:0000256" key="10">
    <source>
        <dbReference type="RuleBase" id="RU361207"/>
    </source>
</evidence>
<dbReference type="Gene3D" id="3.20.20.80">
    <property type="entry name" value="Glycosidases"/>
    <property type="match status" value="1"/>
</dbReference>
<dbReference type="AlphaFoldDB" id="D5ECU8"/>
<comment type="similarity">
    <text evidence="2 10">Belongs to the disproportionating enzyme family.</text>
</comment>
<dbReference type="PANTHER" id="PTHR32438">
    <property type="entry name" value="4-ALPHA-GLUCANOTRANSFERASE DPE1, CHLOROPLASTIC/AMYLOPLASTIC"/>
    <property type="match status" value="1"/>
</dbReference>
<evidence type="ECO:0000256" key="5">
    <source>
        <dbReference type="ARBA" id="ARBA00022676"/>
    </source>
</evidence>
<keyword evidence="6 10" id="KW-0808">Transferase</keyword>
<accession>D5ECU8</accession>
<proteinExistence type="inferred from homology"/>
<dbReference type="Proteomes" id="UP000002366">
    <property type="component" value="Chromosome"/>
</dbReference>
<evidence type="ECO:0000256" key="9">
    <source>
        <dbReference type="ARBA" id="ARBA00031501"/>
    </source>
</evidence>
<evidence type="ECO:0000313" key="12">
    <source>
        <dbReference type="Proteomes" id="UP000002366"/>
    </source>
</evidence>
<dbReference type="PANTHER" id="PTHR32438:SF5">
    <property type="entry name" value="4-ALPHA-GLUCANOTRANSFERASE DPE1, CHLOROPLASTIC_AMYLOPLASTIC"/>
    <property type="match status" value="1"/>
</dbReference>
<evidence type="ECO:0000256" key="6">
    <source>
        <dbReference type="ARBA" id="ARBA00022679"/>
    </source>
</evidence>
<keyword evidence="7 10" id="KW-0119">Carbohydrate metabolism</keyword>
<dbReference type="EMBL" id="CP001997">
    <property type="protein sequence ID" value="ADE56380.1"/>
    <property type="molecule type" value="Genomic_DNA"/>
</dbReference>
<dbReference type="KEGG" id="aco:Amico_0234"/>
<evidence type="ECO:0000256" key="8">
    <source>
        <dbReference type="ARBA" id="ARBA00031423"/>
    </source>
</evidence>
<keyword evidence="12" id="KW-1185">Reference proteome</keyword>
<dbReference type="InterPro" id="IPR003385">
    <property type="entry name" value="Glyco_hydro_77"/>
</dbReference>
<dbReference type="eggNOG" id="COG1640">
    <property type="taxonomic scope" value="Bacteria"/>
</dbReference>
<dbReference type="NCBIfam" id="TIGR00217">
    <property type="entry name" value="malQ"/>
    <property type="match status" value="1"/>
</dbReference>
<sequence length="497" mass="57362">MIRQSGILLPVFSLPSPWAIGDIGARARNFVDWLAAAGQNCWQMLPLTCTKEILGNSPYDSISAFACSPLLISIEDLAEEELISNKEISSLNRVSSGRVDYSAAKKIKMPLLKKAFQRFMSRTNTDPLYRFWEGQSWWLDDFSLFSAISCRMGDDRWNTWPSSLKIRDKVALDTVRTEEKDHILFTVFIQYEAFTQIQRLRKHSLDRGIQLIGDLPIYVSYESADVWSHPEMFQLDRDLTPKAVAGVPPDYFSSTGQRWGNPLYRWDYAKGMEFHWWLKRIAHSLQLYDMTRLDHFRGFLEYWAIPYTEKTAIYGRWEEGPGDSFFSALEKNFPSMPFLAENLGIITPDITRAMKKYDLPGMLVLLFAFDESMPRNPYILHNHEPRNIVYTGTHDNNTVRGWFDDEGSPQDKERVSRYMNMPFTRDNAATVLTRMALMSVAERAVIPLQDYLNIGGEGRINKPSTLEGNWQWMAEEKALTEDLASSLHSLMKTYGRL</sequence>
<evidence type="ECO:0000256" key="4">
    <source>
        <dbReference type="ARBA" id="ARBA00020295"/>
    </source>
</evidence>
<gene>
    <name evidence="11" type="ordered locus">Amico_0234</name>
</gene>
<evidence type="ECO:0000256" key="2">
    <source>
        <dbReference type="ARBA" id="ARBA00005684"/>
    </source>
</evidence>
<dbReference type="NCBIfam" id="NF011080">
    <property type="entry name" value="PRK14508.1-3"/>
    <property type="match status" value="1"/>
</dbReference>
<organism evidence="11 12">
    <name type="scientific">Aminobacterium colombiense (strain DSM 12261 / ALA-1)</name>
    <dbReference type="NCBI Taxonomy" id="572547"/>
    <lineage>
        <taxon>Bacteria</taxon>
        <taxon>Thermotogati</taxon>
        <taxon>Synergistota</taxon>
        <taxon>Synergistia</taxon>
        <taxon>Synergistales</taxon>
        <taxon>Aminobacteriaceae</taxon>
        <taxon>Aminobacterium</taxon>
    </lineage>
</organism>
<evidence type="ECO:0000256" key="3">
    <source>
        <dbReference type="ARBA" id="ARBA00012560"/>
    </source>
</evidence>
<protein>
    <recommendedName>
        <fullName evidence="4 10">4-alpha-glucanotransferase</fullName>
        <ecNumber evidence="3 10">2.4.1.25</ecNumber>
    </recommendedName>
    <alternativeName>
        <fullName evidence="8 10">Amylomaltase</fullName>
    </alternativeName>
    <alternativeName>
        <fullName evidence="9 10">Disproportionating enzyme</fullName>
    </alternativeName>
</protein>
<name>D5ECU8_AMICL</name>
<dbReference type="EC" id="2.4.1.25" evidence="3 10"/>
<evidence type="ECO:0000313" key="11">
    <source>
        <dbReference type="EMBL" id="ADE56380.1"/>
    </source>
</evidence>
<dbReference type="HOGENOM" id="CLU_014132_1_0_0"/>
<evidence type="ECO:0000256" key="1">
    <source>
        <dbReference type="ARBA" id="ARBA00000439"/>
    </source>
</evidence>
<dbReference type="SUPFAM" id="SSF51445">
    <property type="entry name" value="(Trans)glycosidases"/>
    <property type="match status" value="1"/>
</dbReference>